<dbReference type="InterPro" id="IPR050570">
    <property type="entry name" value="Cell_wall_metabolism_enzyme"/>
</dbReference>
<dbReference type="Gene3D" id="2.70.70.10">
    <property type="entry name" value="Glucose Permease (Domain IIA)"/>
    <property type="match status" value="1"/>
</dbReference>
<evidence type="ECO:0000256" key="1">
    <source>
        <dbReference type="SAM" id="Coils"/>
    </source>
</evidence>
<dbReference type="InterPro" id="IPR011055">
    <property type="entry name" value="Dup_hybrid_motif"/>
</dbReference>
<dbReference type="Pfam" id="PF01551">
    <property type="entry name" value="Peptidase_M23"/>
    <property type="match status" value="1"/>
</dbReference>
<dbReference type="Gene3D" id="6.10.250.3150">
    <property type="match status" value="1"/>
</dbReference>
<organism evidence="3 4">
    <name type="scientific">Candidatus Doudnabacteria bacterium CG10_big_fil_rev_8_21_14_0_10_42_18</name>
    <dbReference type="NCBI Taxonomy" id="1974552"/>
    <lineage>
        <taxon>Bacteria</taxon>
        <taxon>Candidatus Doudnaibacteriota</taxon>
    </lineage>
</organism>
<feature type="domain" description="M23ase beta-sheet core" evidence="2">
    <location>
        <begin position="309"/>
        <end position="411"/>
    </location>
</feature>
<evidence type="ECO:0000313" key="3">
    <source>
        <dbReference type="EMBL" id="PIR96021.1"/>
    </source>
</evidence>
<sequence>MQPKAETKIFSINNFKKCLKLCMIFVLSLSLASGFNIQTLAQESDTEVNQLNTEKEQRQQILDQLNEQIKKFQREIAGARKKSTNLQTEIFIFDRQIASLELQIQARETQIEDTDLQIRELEKLIKKKQGEIEQNKKVLSELIFELSKFDDDFLLKTTLSLNNLSDLLNQIQYTQNFQGRIYEILQKIKEVKSKLEVDQNELKTQLKNLGELKTQLEISQDELDTQRDQKQILLNQTKGIEGNFQKLLSASEQEQKDIEDEIEELNRAIREKLGYKAIPAQPGILDWPMDGILTQGYGNTGFTSLGYNFHNGIDIAAPAGQPIYAAASGEVLYTDQSDQAYGNWVAIKHGISNNGSSGIITLYAHFRSFVVKAGQQVKKGDLIGYEGNTGNTTKKLYGPGRGYHIHFGVYDSEGFGVKEGAYTKLYGHYSLPYGYTYNPLELLP</sequence>
<evidence type="ECO:0000259" key="2">
    <source>
        <dbReference type="Pfam" id="PF01551"/>
    </source>
</evidence>
<gene>
    <name evidence="3" type="ORF">COT92_03300</name>
</gene>
<protein>
    <recommendedName>
        <fullName evidence="2">M23ase beta-sheet core domain-containing protein</fullName>
    </recommendedName>
</protein>
<dbReference type="AlphaFoldDB" id="A0A2H0VAD1"/>
<dbReference type="PANTHER" id="PTHR21666">
    <property type="entry name" value="PEPTIDASE-RELATED"/>
    <property type="match status" value="1"/>
</dbReference>
<dbReference type="GO" id="GO:0004222">
    <property type="term" value="F:metalloendopeptidase activity"/>
    <property type="evidence" value="ECO:0007669"/>
    <property type="project" value="TreeGrafter"/>
</dbReference>
<dbReference type="EMBL" id="PFAK01000055">
    <property type="protein sequence ID" value="PIR96021.1"/>
    <property type="molecule type" value="Genomic_DNA"/>
</dbReference>
<comment type="caution">
    <text evidence="3">The sequence shown here is derived from an EMBL/GenBank/DDBJ whole genome shotgun (WGS) entry which is preliminary data.</text>
</comment>
<proteinExistence type="predicted"/>
<dbReference type="CDD" id="cd12797">
    <property type="entry name" value="M23_peptidase"/>
    <property type="match status" value="1"/>
</dbReference>
<accession>A0A2H0VAD1</accession>
<dbReference type="SUPFAM" id="SSF51261">
    <property type="entry name" value="Duplicated hybrid motif"/>
    <property type="match status" value="1"/>
</dbReference>
<dbReference type="Proteomes" id="UP000230922">
    <property type="component" value="Unassembled WGS sequence"/>
</dbReference>
<feature type="coiled-coil region" evidence="1">
    <location>
        <begin position="48"/>
        <end position="138"/>
    </location>
</feature>
<dbReference type="InterPro" id="IPR016047">
    <property type="entry name" value="M23ase_b-sheet_dom"/>
</dbReference>
<name>A0A2H0VAD1_9BACT</name>
<evidence type="ECO:0000313" key="4">
    <source>
        <dbReference type="Proteomes" id="UP000230922"/>
    </source>
</evidence>
<feature type="coiled-coil region" evidence="1">
    <location>
        <begin position="185"/>
        <end position="271"/>
    </location>
</feature>
<keyword evidence="1" id="KW-0175">Coiled coil</keyword>
<dbReference type="PANTHER" id="PTHR21666:SF270">
    <property type="entry name" value="MUREIN HYDROLASE ACTIVATOR ENVC"/>
    <property type="match status" value="1"/>
</dbReference>
<reference evidence="4" key="1">
    <citation type="submission" date="2017-09" db="EMBL/GenBank/DDBJ databases">
        <title>Depth-based differentiation of microbial function through sediment-hosted aquifers and enrichment of novel symbionts in the deep terrestrial subsurface.</title>
        <authorList>
            <person name="Probst A.J."/>
            <person name="Ladd B."/>
            <person name="Jarett J.K."/>
            <person name="Geller-Mcgrath D.E."/>
            <person name="Sieber C.M.K."/>
            <person name="Emerson J.B."/>
            <person name="Anantharaman K."/>
            <person name="Thomas B.C."/>
            <person name="Malmstrom R."/>
            <person name="Stieglmeier M."/>
            <person name="Klingl A."/>
            <person name="Woyke T."/>
            <person name="Ryan C.M."/>
            <person name="Banfield J.F."/>
        </authorList>
    </citation>
    <scope>NUCLEOTIDE SEQUENCE [LARGE SCALE GENOMIC DNA]</scope>
</reference>